<evidence type="ECO:0000256" key="1">
    <source>
        <dbReference type="ARBA" id="ARBA00022679"/>
    </source>
</evidence>
<dbReference type="InterPro" id="IPR037143">
    <property type="entry name" value="4-PPantetheinyl_Trfase_dom_sf"/>
</dbReference>
<reference evidence="3 4" key="1">
    <citation type="journal article" date="2017" name="ISME J.">
        <title>Genome of 'Ca. Desulfovibrio trichonymphae', an H2-oxidizing bacterium in a tripartite symbiotic system within a protist cell in the termite gut.</title>
        <authorList>
            <person name="Kuwahara H."/>
            <person name="Yuki M."/>
            <person name="Izawa K."/>
            <person name="Ohkuma M."/>
            <person name="Hongoh Y."/>
        </authorList>
    </citation>
    <scope>NUCLEOTIDE SEQUENCE [LARGE SCALE GENOMIC DNA]</scope>
    <source>
        <strain evidence="3 4">Rs-N31</strain>
    </source>
</reference>
<dbReference type="GO" id="GO:0008897">
    <property type="term" value="F:holo-[acyl-carrier-protein] synthase activity"/>
    <property type="evidence" value="ECO:0007669"/>
    <property type="project" value="InterPro"/>
</dbReference>
<accession>A0A1J1DRB1</accession>
<evidence type="ECO:0000259" key="2">
    <source>
        <dbReference type="Pfam" id="PF01648"/>
    </source>
</evidence>
<evidence type="ECO:0000313" key="4">
    <source>
        <dbReference type="Proteomes" id="UP000242645"/>
    </source>
</evidence>
<dbReference type="KEGG" id="dtr:RSDT_0879"/>
<dbReference type="Proteomes" id="UP000242645">
    <property type="component" value="Chromosome"/>
</dbReference>
<gene>
    <name evidence="3" type="ORF">RSDT_0879</name>
</gene>
<dbReference type="GO" id="GO:0000287">
    <property type="term" value="F:magnesium ion binding"/>
    <property type="evidence" value="ECO:0007669"/>
    <property type="project" value="InterPro"/>
</dbReference>
<organism evidence="3 4">
    <name type="scientific">Candidatus Desulfovibrio trichonymphae</name>
    <dbReference type="NCBI Taxonomy" id="1725232"/>
    <lineage>
        <taxon>Bacteria</taxon>
        <taxon>Pseudomonadati</taxon>
        <taxon>Thermodesulfobacteriota</taxon>
        <taxon>Desulfovibrionia</taxon>
        <taxon>Desulfovibrionales</taxon>
        <taxon>Desulfovibrionaceae</taxon>
        <taxon>Desulfovibrio</taxon>
    </lineage>
</organism>
<dbReference type="AlphaFoldDB" id="A0A1J1DRB1"/>
<evidence type="ECO:0000313" key="3">
    <source>
        <dbReference type="EMBL" id="BAV92391.1"/>
    </source>
</evidence>
<dbReference type="InterPro" id="IPR008278">
    <property type="entry name" value="4-PPantetheinyl_Trfase_dom"/>
</dbReference>
<dbReference type="RefSeq" id="WP_096399904.1">
    <property type="nucleotide sequence ID" value="NZ_AP017368.1"/>
</dbReference>
<keyword evidence="4" id="KW-1185">Reference proteome</keyword>
<name>A0A1J1DRB1_9BACT</name>
<protein>
    <recommendedName>
        <fullName evidence="2">4'-phosphopantetheinyl transferase domain-containing protein</fullName>
    </recommendedName>
</protein>
<sequence length="262" mass="28039">MNAQNAAQILILGAPQPQLAPDALHALCARLETALAPRLAPEQCHHISRFSTVSATGMQQRCSRLLARALLFTGLASDRGDRGVVRKTALLGADALGRPILHSWLVGFSHSSAAAFCALARLSSQQRNSAASEQHVLALDAEALINPPPSQRAFADGEMRPLASPAQAQREALRRWTIKEAILKASGLGLSHDPATLYAGRAGGRAGCVSLSSGAMYWRLVPCPGHWLCLAGSQVFLQTSPDALRFFWFTASQTQKILEDAM</sequence>
<dbReference type="EMBL" id="AP017368">
    <property type="protein sequence ID" value="BAV92391.1"/>
    <property type="molecule type" value="Genomic_DNA"/>
</dbReference>
<keyword evidence="1" id="KW-0808">Transferase</keyword>
<feature type="domain" description="4'-phosphopantetheinyl transferase" evidence="2">
    <location>
        <begin position="150"/>
        <end position="196"/>
    </location>
</feature>
<proteinExistence type="predicted"/>
<dbReference type="SUPFAM" id="SSF56214">
    <property type="entry name" value="4'-phosphopantetheinyl transferase"/>
    <property type="match status" value="1"/>
</dbReference>
<dbReference type="Gene3D" id="3.90.470.20">
    <property type="entry name" value="4'-phosphopantetheinyl transferase domain"/>
    <property type="match status" value="1"/>
</dbReference>
<dbReference type="Pfam" id="PF01648">
    <property type="entry name" value="ACPS"/>
    <property type="match status" value="1"/>
</dbReference>
<dbReference type="OrthoDB" id="5459907at2"/>